<dbReference type="OrthoDB" id="9133488at2"/>
<reference evidence="2" key="1">
    <citation type="submission" date="2018-07" db="EMBL/GenBank/DDBJ databases">
        <authorList>
            <person name="Kim H."/>
        </authorList>
    </citation>
    <scope>NUCLEOTIDE SEQUENCE [LARGE SCALE GENOMIC DNA]</scope>
    <source>
        <strain evidence="2">F02</strain>
    </source>
</reference>
<proteinExistence type="predicted"/>
<evidence type="ECO:0000313" key="1">
    <source>
        <dbReference type="EMBL" id="AXF84506.1"/>
    </source>
</evidence>
<dbReference type="RefSeq" id="WP_114561799.1">
    <property type="nucleotide sequence ID" value="NZ_CP031124.1"/>
</dbReference>
<accession>A0A345D818</accession>
<dbReference type="KEGG" id="hyf:DTO96_100214"/>
<dbReference type="Proteomes" id="UP000252182">
    <property type="component" value="Chromosome"/>
</dbReference>
<sequence length="204" mass="22719">MQSPPEQLYLDLMSSVRDRFDVVANLAKAMGGDFSRAESAAFHGRKIVEGIAFGCLVATEKGLKSIPRDAKGQWNAETILNSLQKKGLRAFPSPSVIRKATAEEQTEHNVSITVQGIPARRISTSEFIAMYQRMHRWLHELNPYVAKDRSSFYASHGQSLWADLAAIELFIERHFISISGQGFFCTLRDSTDGKTKVLPLSKSS</sequence>
<organism evidence="1 2">
    <name type="scientific">Ephemeroptericola cinctiostellae</name>
    <dbReference type="NCBI Taxonomy" id="2268024"/>
    <lineage>
        <taxon>Bacteria</taxon>
        <taxon>Pseudomonadati</taxon>
        <taxon>Pseudomonadota</taxon>
        <taxon>Betaproteobacteria</taxon>
        <taxon>Burkholderiales</taxon>
        <taxon>Burkholderiaceae</taxon>
        <taxon>Ephemeroptericola</taxon>
    </lineage>
</organism>
<dbReference type="EMBL" id="CP031124">
    <property type="protein sequence ID" value="AXF84506.1"/>
    <property type="molecule type" value="Genomic_DNA"/>
</dbReference>
<protein>
    <submittedName>
        <fullName evidence="1">Uncharacterized protein</fullName>
    </submittedName>
</protein>
<keyword evidence="2" id="KW-1185">Reference proteome</keyword>
<dbReference type="AlphaFoldDB" id="A0A345D818"/>
<gene>
    <name evidence="1" type="ORF">DTO96_100214</name>
</gene>
<evidence type="ECO:0000313" key="2">
    <source>
        <dbReference type="Proteomes" id="UP000252182"/>
    </source>
</evidence>
<name>A0A345D818_9BURK</name>